<evidence type="ECO:0000256" key="10">
    <source>
        <dbReference type="ARBA" id="ARBA00023136"/>
    </source>
</evidence>
<dbReference type="InterPro" id="IPR022791">
    <property type="entry name" value="L-PG_synthase/AglD"/>
</dbReference>
<keyword evidence="19" id="KW-1185">Reference proteome</keyword>
<evidence type="ECO:0000256" key="5">
    <source>
        <dbReference type="ARBA" id="ARBA00022475"/>
    </source>
</evidence>
<dbReference type="STRING" id="1122154.SAMN02746068_00507"/>
<keyword evidence="6 14" id="KW-0808">Transferase</keyword>
<evidence type="ECO:0000313" key="19">
    <source>
        <dbReference type="Proteomes" id="UP000218979"/>
    </source>
</evidence>
<name>A0A1K2H6B2_9LACT</name>
<dbReference type="InterPro" id="IPR016181">
    <property type="entry name" value="Acyl_CoA_acyltransferase"/>
</dbReference>
<gene>
    <name evidence="14" type="primary">mprF</name>
    <name evidence="16" type="ORF">RR45_GL002069</name>
    <name evidence="17" type="ORF">SAMN02746068_00507</name>
</gene>
<keyword evidence="5" id="KW-1003">Cell membrane</keyword>
<dbReference type="NCBIfam" id="NF033480">
    <property type="entry name" value="bifunc_MprF"/>
    <property type="match status" value="1"/>
</dbReference>
<dbReference type="EMBL" id="JXJT01000009">
    <property type="protein sequence ID" value="PCS03300.1"/>
    <property type="molecule type" value="Genomic_DNA"/>
</dbReference>
<keyword evidence="10 14" id="KW-0472">Membrane</keyword>
<comment type="catalytic activity">
    <reaction evidence="13 14">
        <text>L-lysyl-tRNA(Lys) + a 1,2-diacyl-sn-glycero-3-phospho-(1'-sn-glycerol) = a 1,2-diacyl-sn-glycero-3-phospho-1'-(3'-O-L-lysyl)-sn-glycerol + tRNA(Lys)</text>
        <dbReference type="Rhea" id="RHEA:10668"/>
        <dbReference type="Rhea" id="RHEA-COMP:9696"/>
        <dbReference type="Rhea" id="RHEA-COMP:9697"/>
        <dbReference type="ChEBI" id="CHEBI:64716"/>
        <dbReference type="ChEBI" id="CHEBI:75792"/>
        <dbReference type="ChEBI" id="CHEBI:78442"/>
        <dbReference type="ChEBI" id="CHEBI:78529"/>
        <dbReference type="EC" id="2.3.2.3"/>
    </reaction>
</comment>
<reference evidence="16 19" key="1">
    <citation type="submission" date="2014-12" db="EMBL/GenBank/DDBJ databases">
        <title>Draft genome sequences of 10 type strains of Lactococcus.</title>
        <authorList>
            <person name="Sun Z."/>
            <person name="Zhong Z."/>
            <person name="Liu W."/>
            <person name="Zhang W."/>
            <person name="Zhang H."/>
        </authorList>
    </citation>
    <scope>NUCLEOTIDE SEQUENCE [LARGE SCALE GENOMIC DNA]</scope>
    <source>
        <strain evidence="16 19">DSM 22330</strain>
    </source>
</reference>
<accession>A0A1K2H6B2</accession>
<evidence type="ECO:0000259" key="15">
    <source>
        <dbReference type="Pfam" id="PF09924"/>
    </source>
</evidence>
<evidence type="ECO:0000313" key="16">
    <source>
        <dbReference type="EMBL" id="PCS03300.1"/>
    </source>
</evidence>
<comment type="subcellular location">
    <subcellularLocation>
        <location evidence="1 14">Cell membrane</location>
        <topology evidence="1 14">Multi-pass membrane protein</topology>
    </subcellularLocation>
</comment>
<dbReference type="InterPro" id="IPR051211">
    <property type="entry name" value="PG_lysyltransferase"/>
</dbReference>
<dbReference type="InterPro" id="IPR024320">
    <property type="entry name" value="LPG_synthase_C"/>
</dbReference>
<dbReference type="AlphaFoldDB" id="A0A1K2H6B2"/>
<evidence type="ECO:0000256" key="14">
    <source>
        <dbReference type="RuleBase" id="RU363042"/>
    </source>
</evidence>
<dbReference type="EMBL" id="FPKS01000002">
    <property type="protein sequence ID" value="SFZ71860.1"/>
    <property type="molecule type" value="Genomic_DNA"/>
</dbReference>
<evidence type="ECO:0000256" key="12">
    <source>
        <dbReference type="ARBA" id="ARBA00031899"/>
    </source>
</evidence>
<evidence type="ECO:0000256" key="8">
    <source>
        <dbReference type="ARBA" id="ARBA00022989"/>
    </source>
</evidence>
<feature type="domain" description="Phosphatidylglycerol lysyltransferase C-terminal" evidence="15">
    <location>
        <begin position="518"/>
        <end position="808"/>
    </location>
</feature>
<feature type="transmembrane region" description="Helical" evidence="14">
    <location>
        <begin position="12"/>
        <end position="32"/>
    </location>
</feature>
<dbReference type="GO" id="GO:0005886">
    <property type="term" value="C:plasma membrane"/>
    <property type="evidence" value="ECO:0007669"/>
    <property type="project" value="UniProtKB-SubCell"/>
</dbReference>
<comment type="function">
    <text evidence="14">Catalyzes the transfer of a lysyl group from L-lysyl-tRNA(Lys) to membrane-bound phosphatidylglycerol (PG), which produces lysylphosphatidylglycerol (LPG), a major component of the bacterial membrane with a positive net charge. LPG synthesis contributes to bacterial virulence as it is involved in the resistance mechanism against cationic antimicrobial peptides (CAMP) produces by the host's immune system (defensins, cathelicidins) and by the competing microorganisms.</text>
</comment>
<dbReference type="PANTHER" id="PTHR34697:SF2">
    <property type="entry name" value="PHOSPHATIDYLGLYCEROL LYSYLTRANSFERASE"/>
    <property type="match status" value="1"/>
</dbReference>
<dbReference type="GO" id="GO:0055091">
    <property type="term" value="P:phospholipid homeostasis"/>
    <property type="evidence" value="ECO:0007669"/>
    <property type="project" value="TreeGrafter"/>
</dbReference>
<feature type="transmembrane region" description="Helical" evidence="14">
    <location>
        <begin position="223"/>
        <end position="245"/>
    </location>
</feature>
<evidence type="ECO:0000256" key="6">
    <source>
        <dbReference type="ARBA" id="ARBA00022679"/>
    </source>
</evidence>
<reference evidence="17 18" key="2">
    <citation type="submission" date="2016-11" db="EMBL/GenBank/DDBJ databases">
        <authorList>
            <person name="Jaros S."/>
            <person name="Januszkiewicz K."/>
            <person name="Wedrychowicz H."/>
        </authorList>
    </citation>
    <scope>NUCLEOTIDE SEQUENCE [LARGE SCALE GENOMIC DNA]</scope>
    <source>
        <strain evidence="17 18">DSM 22330</strain>
    </source>
</reference>
<feature type="transmembrane region" description="Helical" evidence="14">
    <location>
        <begin position="404"/>
        <end position="423"/>
    </location>
</feature>
<evidence type="ECO:0000256" key="3">
    <source>
        <dbReference type="ARBA" id="ARBA00012014"/>
    </source>
</evidence>
<dbReference type="GO" id="GO:0046677">
    <property type="term" value="P:response to antibiotic"/>
    <property type="evidence" value="ECO:0007669"/>
    <property type="project" value="UniProtKB-KW"/>
</dbReference>
<keyword evidence="7 14" id="KW-0812">Transmembrane</keyword>
<evidence type="ECO:0000256" key="2">
    <source>
        <dbReference type="ARBA" id="ARBA00008627"/>
    </source>
</evidence>
<feature type="transmembrane region" description="Helical" evidence="14">
    <location>
        <begin position="199"/>
        <end position="216"/>
    </location>
</feature>
<evidence type="ECO:0000313" key="17">
    <source>
        <dbReference type="EMBL" id="SFZ71860.1"/>
    </source>
</evidence>
<dbReference type="Proteomes" id="UP000218979">
    <property type="component" value="Unassembled WGS sequence"/>
</dbReference>
<dbReference type="GO" id="GO:0050071">
    <property type="term" value="F:phosphatidylglycerol lysyltransferase activity"/>
    <property type="evidence" value="ECO:0007669"/>
    <property type="project" value="UniProtKB-EC"/>
</dbReference>
<dbReference type="RefSeq" id="WP_031366616.1">
    <property type="nucleotide sequence ID" value="NZ_FPKS01000002.1"/>
</dbReference>
<feature type="transmembrane region" description="Helical" evidence="14">
    <location>
        <begin position="435"/>
        <end position="457"/>
    </location>
</feature>
<comment type="similarity">
    <text evidence="2 14">Belongs to the LPG synthase family.</text>
</comment>
<sequence>MIQFFKKNQKYFKLIFVIAVAFIALTQITGLLKQVQPDKISLIFDQLNLFDIVLIILTGIISVVPMLNYDRVLNQLIGTDYPLPKLIRMSWLINTLNNIAGFGGAVSVGLRSHYYGKNAKEKLLANISKVFFFALSGLSIYGLIGFILVQLGQVDQFLSQYTIWLIGAAVYFVLVLLFTRKNLGGLKKRFQAELLLTSFLEWSGVMLTIIVIGHVLDVKISVASLIVLITASSVIGILSMVPGSLGSFDIMMMLGLLHLGVPREIVLVWLLLYRLAYYLLPLALGLISWVMTTGRQFDARFSGIPINMSREILHKVVTFMTAVTGGFLVLTATVPEAFLELRWLRQISPWNANLIAESPKIILGFLLIITSRAVKNRVSRAYIPTLVIELLTVVYIFLDDFSWYSIVLLTVLLLLTIFIKSELYREQLVLSYETIIFDSFFVIVLMILYIVVGTMSRPAYHLHHKVNEFLLFPSEKMWASGLMAIFIVAAVWLLYMHYLQGRFQKIGTELDETVALDILTTYGGNTQSQLLFMGDKRMWVYDNRLVIQFAIRQDKILVMGTPSGDHTCLLEALTAFIQDSDRLGYRPVFYEIDKKTTLMLHELGYHFIKQGEEGHVNLTDFTLTGSKNKSKRQAVNQVEKAGFELEMIAQDDLTPELLIRLKEISDEWLDGRREKGFSLGYFDEAYLSKAPIAVVRSEDEIVAFANIMPTYTKDFVTIDLMRHTADAPRGVMDFLFIKLFEYFQAEGIAKFDLGMTPLANVGTTRSAFVSERIANLIYQFGDSLYNFEGLRNYKKKYVTSWESRYTAYSHSANIAFVMLALLLQDNQTVKTSSNKGEKND</sequence>
<feature type="transmembrane region" description="Helical" evidence="14">
    <location>
        <begin position="265"/>
        <end position="291"/>
    </location>
</feature>
<evidence type="ECO:0000256" key="1">
    <source>
        <dbReference type="ARBA" id="ARBA00004651"/>
    </source>
</evidence>
<feature type="transmembrane region" description="Helical" evidence="14">
    <location>
        <begin position="381"/>
        <end position="398"/>
    </location>
</feature>
<keyword evidence="9 14" id="KW-0443">Lipid metabolism</keyword>
<feature type="transmembrane region" description="Helical" evidence="14">
    <location>
        <begin position="91"/>
        <end position="110"/>
    </location>
</feature>
<feature type="transmembrane region" description="Helical" evidence="14">
    <location>
        <begin position="161"/>
        <end position="179"/>
    </location>
</feature>
<dbReference type="Pfam" id="PF03706">
    <property type="entry name" value="LPG_synthase_TM"/>
    <property type="match status" value="1"/>
</dbReference>
<dbReference type="SUPFAM" id="SSF55729">
    <property type="entry name" value="Acyl-CoA N-acyltransferases (Nat)"/>
    <property type="match status" value="1"/>
</dbReference>
<feature type="transmembrane region" description="Helical" evidence="14">
    <location>
        <begin position="130"/>
        <end position="149"/>
    </location>
</feature>
<dbReference type="OrthoDB" id="145485at2"/>
<evidence type="ECO:0000256" key="9">
    <source>
        <dbReference type="ARBA" id="ARBA00023098"/>
    </source>
</evidence>
<protein>
    <recommendedName>
        <fullName evidence="4 14">Phosphatidylglycerol lysyltransferase</fullName>
        <ecNumber evidence="3 14">2.3.2.3</ecNumber>
    </recommendedName>
    <alternativeName>
        <fullName evidence="12 14">Lysylphosphatidylglycerol synthase</fullName>
    </alternativeName>
</protein>
<dbReference type="Pfam" id="PF09924">
    <property type="entry name" value="LPG_synthase_C"/>
    <property type="match status" value="1"/>
</dbReference>
<keyword evidence="8 14" id="KW-1133">Transmembrane helix</keyword>
<dbReference type="PANTHER" id="PTHR34697">
    <property type="entry name" value="PHOSPHATIDYLGLYCEROL LYSYLTRANSFERASE"/>
    <property type="match status" value="1"/>
</dbReference>
<feature type="transmembrane region" description="Helical" evidence="14">
    <location>
        <begin position="477"/>
        <end position="495"/>
    </location>
</feature>
<keyword evidence="11 14" id="KW-0046">Antibiotic resistance</keyword>
<dbReference type="GO" id="GO:0006629">
    <property type="term" value="P:lipid metabolic process"/>
    <property type="evidence" value="ECO:0007669"/>
    <property type="project" value="UniProtKB-KW"/>
</dbReference>
<evidence type="ECO:0000256" key="11">
    <source>
        <dbReference type="ARBA" id="ARBA00023251"/>
    </source>
</evidence>
<evidence type="ECO:0000313" key="18">
    <source>
        <dbReference type="Proteomes" id="UP000185655"/>
    </source>
</evidence>
<evidence type="ECO:0000256" key="7">
    <source>
        <dbReference type="ARBA" id="ARBA00022692"/>
    </source>
</evidence>
<feature type="transmembrane region" description="Helical" evidence="14">
    <location>
        <begin position="312"/>
        <end position="330"/>
    </location>
</feature>
<evidence type="ECO:0000256" key="4">
    <source>
        <dbReference type="ARBA" id="ARBA00021546"/>
    </source>
</evidence>
<proteinExistence type="inferred from homology"/>
<evidence type="ECO:0000256" key="13">
    <source>
        <dbReference type="ARBA" id="ARBA00047540"/>
    </source>
</evidence>
<dbReference type="EC" id="2.3.2.3" evidence="3 14"/>
<dbReference type="Proteomes" id="UP000185655">
    <property type="component" value="Unassembled WGS sequence"/>
</dbReference>
<organism evidence="17 18">
    <name type="scientific">Pseudolactococcus chungangensis CAU 28 = DSM 22330</name>
    <dbReference type="NCBI Taxonomy" id="1122154"/>
    <lineage>
        <taxon>Bacteria</taxon>
        <taxon>Bacillati</taxon>
        <taxon>Bacillota</taxon>
        <taxon>Bacilli</taxon>
        <taxon>Lactobacillales</taxon>
        <taxon>Streptococcaceae</taxon>
        <taxon>Pseudolactococcus</taxon>
    </lineage>
</organism>
<feature type="transmembrane region" description="Helical" evidence="14">
    <location>
        <begin position="350"/>
        <end position="369"/>
    </location>
</feature>
<feature type="transmembrane region" description="Helical" evidence="14">
    <location>
        <begin position="52"/>
        <end position="70"/>
    </location>
</feature>